<evidence type="ECO:0000259" key="1">
    <source>
        <dbReference type="Pfam" id="PF00248"/>
    </source>
</evidence>
<accession>H1XTY5</accession>
<dbReference type="STRING" id="880073.Cabys_177"/>
<dbReference type="Proteomes" id="UP000183868">
    <property type="component" value="Chromosome"/>
</dbReference>
<dbReference type="SUPFAM" id="SSF51430">
    <property type="entry name" value="NAD(P)-linked oxidoreductase"/>
    <property type="match status" value="1"/>
</dbReference>
<keyword evidence="4" id="KW-1185">Reference proteome</keyword>
<name>H1XTY5_CALAY</name>
<dbReference type="InterPro" id="IPR023210">
    <property type="entry name" value="NADP_OxRdtase_dom"/>
</dbReference>
<dbReference type="KEGG" id="caby:Cabys_177"/>
<reference evidence="3 4" key="1">
    <citation type="submission" date="2011-09" db="EMBL/GenBank/DDBJ databases">
        <title>The permanent draft genome of Caldithrix abyssi DSM 13497.</title>
        <authorList>
            <consortium name="US DOE Joint Genome Institute (JGI-PGF)"/>
            <person name="Lucas S."/>
            <person name="Han J."/>
            <person name="Lapidus A."/>
            <person name="Bruce D."/>
            <person name="Goodwin L."/>
            <person name="Pitluck S."/>
            <person name="Peters L."/>
            <person name="Kyrpides N."/>
            <person name="Mavromatis K."/>
            <person name="Ivanova N."/>
            <person name="Mikhailova N."/>
            <person name="Chertkov O."/>
            <person name="Detter J.C."/>
            <person name="Tapia R."/>
            <person name="Han C."/>
            <person name="Land M."/>
            <person name="Hauser L."/>
            <person name="Markowitz V."/>
            <person name="Cheng J.-F."/>
            <person name="Hugenholtz P."/>
            <person name="Woyke T."/>
            <person name="Wu D."/>
            <person name="Spring S."/>
            <person name="Brambilla E."/>
            <person name="Klenk H.-P."/>
            <person name="Eisen J.A."/>
        </authorList>
    </citation>
    <scope>NUCLEOTIDE SEQUENCE [LARGE SCALE GENOMIC DNA]</scope>
    <source>
        <strain evidence="3 4">DSM 13497</strain>
    </source>
</reference>
<dbReference type="Proteomes" id="UP000004671">
    <property type="component" value="Chromosome"/>
</dbReference>
<dbReference type="PANTHER" id="PTHR43312:SF1">
    <property type="entry name" value="NADP-DEPENDENT OXIDOREDUCTASE DOMAIN-CONTAINING PROTEIN"/>
    <property type="match status" value="1"/>
</dbReference>
<evidence type="ECO:0000313" key="4">
    <source>
        <dbReference type="Proteomes" id="UP000004671"/>
    </source>
</evidence>
<dbReference type="PANTHER" id="PTHR43312">
    <property type="entry name" value="D-THREO-ALDOSE 1-DEHYDROGENASE"/>
    <property type="match status" value="1"/>
</dbReference>
<organism evidence="3 4">
    <name type="scientific">Caldithrix abyssi DSM 13497</name>
    <dbReference type="NCBI Taxonomy" id="880073"/>
    <lineage>
        <taxon>Bacteria</taxon>
        <taxon>Pseudomonadati</taxon>
        <taxon>Calditrichota</taxon>
        <taxon>Calditrichia</taxon>
        <taxon>Calditrichales</taxon>
        <taxon>Calditrichaceae</taxon>
        <taxon>Caldithrix</taxon>
    </lineage>
</organism>
<dbReference type="InterPro" id="IPR053135">
    <property type="entry name" value="AKR2_Oxidoreductase"/>
</dbReference>
<evidence type="ECO:0000313" key="2">
    <source>
        <dbReference type="EMBL" id="APF16928.1"/>
    </source>
</evidence>
<feature type="domain" description="NADP-dependent oxidoreductase" evidence="1">
    <location>
        <begin position="15"/>
        <end position="313"/>
    </location>
</feature>
<gene>
    <name evidence="2" type="ORF">Cabys_177</name>
    <name evidence="3" type="ORF">Calab_0790</name>
</gene>
<dbReference type="InterPro" id="IPR036812">
    <property type="entry name" value="NAD(P)_OxRdtase_dom_sf"/>
</dbReference>
<proteinExistence type="predicted"/>
<dbReference type="PaxDb" id="880073-Calab_0790"/>
<dbReference type="CDD" id="cd19086">
    <property type="entry name" value="AKR_AKR11C1"/>
    <property type="match status" value="1"/>
</dbReference>
<reference evidence="2 5" key="2">
    <citation type="submission" date="2016-11" db="EMBL/GenBank/DDBJ databases">
        <title>Genomic analysis of Caldithrix abyssi and proposal of a novel bacterial phylum Caldithrichaeota.</title>
        <authorList>
            <person name="Kublanov I."/>
            <person name="Sigalova O."/>
            <person name="Gavrilov S."/>
            <person name="Lebedinsky A."/>
            <person name="Ivanova N."/>
            <person name="Daum C."/>
            <person name="Reddy T."/>
            <person name="Klenk H.P."/>
            <person name="Goker M."/>
            <person name="Reva O."/>
            <person name="Miroshnichenko M."/>
            <person name="Kyprides N."/>
            <person name="Woyke T."/>
            <person name="Gelfand M."/>
        </authorList>
    </citation>
    <scope>NUCLEOTIDE SEQUENCE [LARGE SCALE GENOMIC DNA]</scope>
    <source>
        <strain evidence="2 5">LF13</strain>
    </source>
</reference>
<dbReference type="AlphaFoldDB" id="H1XTY5"/>
<dbReference type="Pfam" id="PF00248">
    <property type="entry name" value="Aldo_ket_red"/>
    <property type="match status" value="1"/>
</dbReference>
<dbReference type="OrthoDB" id="9773828at2"/>
<dbReference type="EMBL" id="CP018099">
    <property type="protein sequence ID" value="APF16928.1"/>
    <property type="molecule type" value="Genomic_DNA"/>
</dbReference>
<sequence length="322" mass="37310">MEYRQFDKSEQKVSRLGVGTWGMGKTMWIGADDKESKRVLHKAIDEGINFFDSALVYGMGHSEKLLGEVEKEAAADLFITTKIPPKNFRWPAKDSYKLEDCFPADHIIQITERSLRNLKRDYIDLQQFHVWSDAWAERDEWKEAILRLKKEGKVRFFGISMNDHEPTNGIKAAESGLIDAFQVIFNLFDQSPADELFPYCLKNNISVIARVPFDEGALTGNVRPETTFPKKDFRNRYFRDDRKEQVWQRVQEIMKDVADTTESLAEAALRFVISFDAVTTVIPGVRKMEHLLSNIRAVEKGALPEDLIKTLARHRWIRNFYV</sequence>
<dbReference type="EMBL" id="CM001402">
    <property type="protein sequence ID" value="EHO40428.1"/>
    <property type="molecule type" value="Genomic_DNA"/>
</dbReference>
<dbReference type="Gene3D" id="3.20.20.100">
    <property type="entry name" value="NADP-dependent oxidoreductase domain"/>
    <property type="match status" value="1"/>
</dbReference>
<dbReference type="InParanoid" id="H1XTY5"/>
<dbReference type="HOGENOM" id="CLU_023205_2_3_0"/>
<evidence type="ECO:0000313" key="5">
    <source>
        <dbReference type="Proteomes" id="UP000183868"/>
    </source>
</evidence>
<dbReference type="RefSeq" id="WP_006927405.1">
    <property type="nucleotide sequence ID" value="NZ_CM001402.1"/>
</dbReference>
<dbReference type="eggNOG" id="COG0667">
    <property type="taxonomic scope" value="Bacteria"/>
</dbReference>
<evidence type="ECO:0000313" key="3">
    <source>
        <dbReference type="EMBL" id="EHO40428.1"/>
    </source>
</evidence>
<protein>
    <submittedName>
        <fullName evidence="3">Aldo/keto reductase</fullName>
    </submittedName>
    <submittedName>
        <fullName evidence="2">Putative oxidoreductase</fullName>
    </submittedName>
</protein>